<reference evidence="1" key="1">
    <citation type="submission" date="2020-04" db="EMBL/GenBank/DDBJ databases">
        <authorList>
            <person name="Alioto T."/>
            <person name="Alioto T."/>
            <person name="Gomez Garrido J."/>
        </authorList>
    </citation>
    <scope>NUCLEOTIDE SEQUENCE</scope>
    <source>
        <strain evidence="1">A484AB</strain>
    </source>
</reference>
<dbReference type="Proteomes" id="UP001152795">
    <property type="component" value="Unassembled WGS sequence"/>
</dbReference>
<organism evidence="1 2">
    <name type="scientific">Paramuricea clavata</name>
    <name type="common">Red gorgonian</name>
    <name type="synonym">Violescent sea-whip</name>
    <dbReference type="NCBI Taxonomy" id="317549"/>
    <lineage>
        <taxon>Eukaryota</taxon>
        <taxon>Metazoa</taxon>
        <taxon>Cnidaria</taxon>
        <taxon>Anthozoa</taxon>
        <taxon>Octocorallia</taxon>
        <taxon>Malacalcyonacea</taxon>
        <taxon>Plexauridae</taxon>
        <taxon>Paramuricea</taxon>
    </lineage>
</organism>
<dbReference type="AlphaFoldDB" id="A0A6S7FFD3"/>
<dbReference type="OrthoDB" id="1630758at2759"/>
<protein>
    <submittedName>
        <fullName evidence="1">Uncharacterized protein</fullName>
    </submittedName>
</protein>
<proteinExistence type="predicted"/>
<name>A0A6S7FFD3_PARCT</name>
<accession>A0A6S7FFD3</accession>
<evidence type="ECO:0000313" key="1">
    <source>
        <dbReference type="EMBL" id="CAB3976642.1"/>
    </source>
</evidence>
<dbReference type="EMBL" id="CACRXK020000006">
    <property type="protein sequence ID" value="CAB3976642.1"/>
    <property type="molecule type" value="Genomic_DNA"/>
</dbReference>
<keyword evidence="2" id="KW-1185">Reference proteome</keyword>
<sequence length="78" mass="8848">MAAVLVAVKDLTWLTYDGLIKAVEELNIILDDLTKSEGNNFQLLFAVSSTDDSYLWKAFVRVTCCKNLPHFSYLLKFS</sequence>
<comment type="caution">
    <text evidence="1">The sequence shown here is derived from an EMBL/GenBank/DDBJ whole genome shotgun (WGS) entry which is preliminary data.</text>
</comment>
<gene>
    <name evidence="1" type="ORF">PACLA_8A041290</name>
</gene>
<evidence type="ECO:0000313" key="2">
    <source>
        <dbReference type="Proteomes" id="UP001152795"/>
    </source>
</evidence>